<dbReference type="PIRSF" id="PIRSF037031">
    <property type="entry name" value="Redox_disulphide_2"/>
    <property type="match status" value="1"/>
</dbReference>
<accession>A0A9X2IDR4</accession>
<dbReference type="InterPro" id="IPR036249">
    <property type="entry name" value="Thioredoxin-like_sf"/>
</dbReference>
<feature type="active site" description="Nucleophile" evidence="1">
    <location>
        <position position="17"/>
    </location>
</feature>
<comment type="caution">
    <text evidence="4">The sequence shown here is derived from an EMBL/GenBank/DDBJ whole genome shotgun (WGS) entry which is preliminary data.</text>
</comment>
<feature type="domain" description="Thioredoxin-like fold" evidence="3">
    <location>
        <begin position="6"/>
        <end position="79"/>
    </location>
</feature>
<keyword evidence="2" id="KW-0676">Redox-active center</keyword>
<dbReference type="Pfam" id="PF13192">
    <property type="entry name" value="Thioredoxin_3"/>
    <property type="match status" value="1"/>
</dbReference>
<dbReference type="PANTHER" id="PTHR36450:SF1">
    <property type="entry name" value="THIOREDOXIN"/>
    <property type="match status" value="1"/>
</dbReference>
<evidence type="ECO:0000256" key="1">
    <source>
        <dbReference type="PIRSR" id="PIRSR037031-50"/>
    </source>
</evidence>
<dbReference type="SUPFAM" id="SSF52833">
    <property type="entry name" value="Thioredoxin-like"/>
    <property type="match status" value="1"/>
</dbReference>
<dbReference type="InterPro" id="IPR012336">
    <property type="entry name" value="Thioredoxin-like_fold"/>
</dbReference>
<dbReference type="Gene3D" id="3.40.30.10">
    <property type="entry name" value="Glutaredoxin"/>
    <property type="match status" value="1"/>
</dbReference>
<evidence type="ECO:0000259" key="3">
    <source>
        <dbReference type="Pfam" id="PF13192"/>
    </source>
</evidence>
<reference evidence="4" key="1">
    <citation type="submission" date="2022-05" db="EMBL/GenBank/DDBJ databases">
        <authorList>
            <person name="Tuo L."/>
        </authorList>
    </citation>
    <scope>NUCLEOTIDE SEQUENCE</scope>
    <source>
        <strain evidence="4">BSK12Z-4</strain>
    </source>
</reference>
<dbReference type="NCBIfam" id="TIGR00412">
    <property type="entry name" value="redox_disulf_2"/>
    <property type="match status" value="1"/>
</dbReference>
<feature type="disulfide bond" description="Redox-active" evidence="2">
    <location>
        <begin position="14"/>
        <end position="17"/>
    </location>
</feature>
<dbReference type="EMBL" id="JAMOIL010000002">
    <property type="protein sequence ID" value="MCM0619298.1"/>
    <property type="molecule type" value="Genomic_DNA"/>
</dbReference>
<proteinExistence type="predicted"/>
<protein>
    <submittedName>
        <fullName evidence="4">Thioredoxin family protein</fullName>
    </submittedName>
</protein>
<organism evidence="4 5">
    <name type="scientific">Nocardioides bruguierae</name>
    <dbReference type="NCBI Taxonomy" id="2945102"/>
    <lineage>
        <taxon>Bacteria</taxon>
        <taxon>Bacillati</taxon>
        <taxon>Actinomycetota</taxon>
        <taxon>Actinomycetes</taxon>
        <taxon>Propionibacteriales</taxon>
        <taxon>Nocardioidaceae</taxon>
        <taxon>Nocardioides</taxon>
    </lineage>
</organism>
<sequence>MRAPLQIAVLGPGCRNCRALEKATRRALDELGLDAEISHVTDYAAIAALGVLATPGLEVDGQVVLSGRVPSVAEVKDLLGAVEAE</sequence>
<keyword evidence="2" id="KW-1015">Disulfide bond</keyword>
<dbReference type="RefSeq" id="WP_250826159.1">
    <property type="nucleotide sequence ID" value="NZ_JAMOIL010000002.1"/>
</dbReference>
<dbReference type="Proteomes" id="UP001139485">
    <property type="component" value="Unassembled WGS sequence"/>
</dbReference>
<dbReference type="PANTHER" id="PTHR36450">
    <property type="entry name" value="THIOREDOXIN"/>
    <property type="match status" value="1"/>
</dbReference>
<name>A0A9X2IDR4_9ACTN</name>
<evidence type="ECO:0000313" key="4">
    <source>
        <dbReference type="EMBL" id="MCM0619298.1"/>
    </source>
</evidence>
<evidence type="ECO:0000313" key="5">
    <source>
        <dbReference type="Proteomes" id="UP001139485"/>
    </source>
</evidence>
<keyword evidence="5" id="KW-1185">Reference proteome</keyword>
<gene>
    <name evidence="4" type="ORF">M8330_03170</name>
</gene>
<evidence type="ECO:0000256" key="2">
    <source>
        <dbReference type="PIRSR" id="PIRSR037031-51"/>
    </source>
</evidence>
<dbReference type="AlphaFoldDB" id="A0A9X2IDR4"/>
<dbReference type="InterPro" id="IPR005243">
    <property type="entry name" value="THIRX-like_proc"/>
</dbReference>
<feature type="active site" description="Nucleophile" evidence="1">
    <location>
        <position position="14"/>
    </location>
</feature>